<dbReference type="RefSeq" id="WP_116554914.1">
    <property type="nucleotide sequence ID" value="NZ_QCZG01000021.1"/>
</dbReference>
<evidence type="ECO:0000256" key="3">
    <source>
        <dbReference type="ARBA" id="ARBA00022475"/>
    </source>
</evidence>
<keyword evidence="3" id="KW-1003">Cell membrane</keyword>
<evidence type="ECO:0000259" key="8">
    <source>
        <dbReference type="Pfam" id="PF01478"/>
    </source>
</evidence>
<evidence type="ECO:0000256" key="5">
    <source>
        <dbReference type="ARBA" id="ARBA00022989"/>
    </source>
</evidence>
<comment type="caution">
    <text evidence="10">The sequence shown here is derived from an EMBL/GenBank/DDBJ whole genome shotgun (WGS) entry which is preliminary data.</text>
</comment>
<proteinExistence type="inferred from homology"/>
<evidence type="ECO:0000256" key="7">
    <source>
        <dbReference type="SAM" id="Phobius"/>
    </source>
</evidence>
<evidence type="ECO:0000256" key="2">
    <source>
        <dbReference type="ARBA" id="ARBA00005801"/>
    </source>
</evidence>
<dbReference type="EMBL" id="QCZG01000021">
    <property type="protein sequence ID" value="PWA10650.1"/>
    <property type="molecule type" value="Genomic_DNA"/>
</dbReference>
<sequence>MMYIIIGIYGLLLGSFFNVVGFRIPKGKSIVSPRSACSKCSQKLSWIELIPFFSYMMQKGTCRKCGQPISPLYPTIELLTAVLFVFAYFVFGFSMGLVVALTLISLLVIITITDLTYTMIPDKLLFFFFLLFFAERLVYPLDPWWNSLMGGVVAFLVLYVIAFVSQGGMGGGDIKLFTLIGFAVGLKVFLLSFFLATLFAAIYGSFGILFGKMKKKSVVPFGPFIAVGTLLSFFFYESIMDVYLSLFLI</sequence>
<reference evidence="10 11" key="1">
    <citation type="submission" date="2018-04" db="EMBL/GenBank/DDBJ databases">
        <title>Camelliibacillus theae gen. nov., sp. nov., isolated from Pu'er tea.</title>
        <authorList>
            <person name="Niu L."/>
        </authorList>
    </citation>
    <scope>NUCLEOTIDE SEQUENCE [LARGE SCALE GENOMIC DNA]</scope>
    <source>
        <strain evidence="10 11">T8</strain>
    </source>
</reference>
<feature type="domain" description="Prepilin peptidase A24 N-terminal" evidence="9">
    <location>
        <begin position="8"/>
        <end position="90"/>
    </location>
</feature>
<evidence type="ECO:0000313" key="10">
    <source>
        <dbReference type="EMBL" id="PWA10650.1"/>
    </source>
</evidence>
<dbReference type="Pfam" id="PF01478">
    <property type="entry name" value="Peptidase_A24"/>
    <property type="match status" value="1"/>
</dbReference>
<evidence type="ECO:0000313" key="11">
    <source>
        <dbReference type="Proteomes" id="UP000245998"/>
    </source>
</evidence>
<keyword evidence="5 7" id="KW-1133">Transmembrane helix</keyword>
<protein>
    <submittedName>
        <fullName evidence="10">Prepilin peptidase</fullName>
    </submittedName>
</protein>
<keyword evidence="6 7" id="KW-0472">Membrane</keyword>
<dbReference type="Proteomes" id="UP000245998">
    <property type="component" value="Unassembled WGS sequence"/>
</dbReference>
<feature type="transmembrane region" description="Helical" evidence="7">
    <location>
        <begin position="218"/>
        <end position="236"/>
    </location>
</feature>
<keyword evidence="11" id="KW-1185">Reference proteome</keyword>
<feature type="transmembrane region" description="Helical" evidence="7">
    <location>
        <begin position="147"/>
        <end position="164"/>
    </location>
</feature>
<dbReference type="GO" id="GO:0005886">
    <property type="term" value="C:plasma membrane"/>
    <property type="evidence" value="ECO:0007669"/>
    <property type="project" value="UniProtKB-SubCell"/>
</dbReference>
<accession>A0A2U1JZI2</accession>
<dbReference type="Gene3D" id="1.20.120.1220">
    <property type="match status" value="1"/>
</dbReference>
<name>A0A2U1JZI2_9BACI</name>
<comment type="subcellular location">
    <subcellularLocation>
        <location evidence="1">Cell membrane</location>
        <topology evidence="1">Multi-pass membrane protein</topology>
    </subcellularLocation>
</comment>
<dbReference type="AlphaFoldDB" id="A0A2U1JZI2"/>
<dbReference type="PANTHER" id="PTHR30487">
    <property type="entry name" value="TYPE 4 PREPILIN-LIKE PROTEINS LEADER PEPTIDE-PROCESSING ENZYME"/>
    <property type="match status" value="1"/>
</dbReference>
<feature type="domain" description="Prepilin type IV endopeptidase peptidase" evidence="8">
    <location>
        <begin position="102"/>
        <end position="204"/>
    </location>
</feature>
<feature type="transmembrane region" description="Helical" evidence="7">
    <location>
        <begin position="176"/>
        <end position="206"/>
    </location>
</feature>
<dbReference type="OrthoDB" id="9789291at2"/>
<gene>
    <name evidence="10" type="ORF">DCC39_10800</name>
</gene>
<dbReference type="InterPro" id="IPR010627">
    <property type="entry name" value="Prepilin_pept_A24_N"/>
</dbReference>
<evidence type="ECO:0000259" key="9">
    <source>
        <dbReference type="Pfam" id="PF06750"/>
    </source>
</evidence>
<comment type="similarity">
    <text evidence="2">Belongs to the peptidase A24 family.</text>
</comment>
<feature type="transmembrane region" description="Helical" evidence="7">
    <location>
        <begin position="6"/>
        <end position="24"/>
    </location>
</feature>
<keyword evidence="4 7" id="KW-0812">Transmembrane</keyword>
<dbReference type="InterPro" id="IPR000045">
    <property type="entry name" value="Prepilin_IV_endopep_pep"/>
</dbReference>
<dbReference type="Pfam" id="PF06750">
    <property type="entry name" value="A24_N_bact"/>
    <property type="match status" value="1"/>
</dbReference>
<dbReference type="InterPro" id="IPR050882">
    <property type="entry name" value="Prepilin_peptidase/N-MTase"/>
</dbReference>
<evidence type="ECO:0000256" key="1">
    <source>
        <dbReference type="ARBA" id="ARBA00004651"/>
    </source>
</evidence>
<evidence type="ECO:0000256" key="4">
    <source>
        <dbReference type="ARBA" id="ARBA00022692"/>
    </source>
</evidence>
<dbReference type="GO" id="GO:0004190">
    <property type="term" value="F:aspartic-type endopeptidase activity"/>
    <property type="evidence" value="ECO:0007669"/>
    <property type="project" value="InterPro"/>
</dbReference>
<organism evidence="10 11">
    <name type="scientific">Pueribacillus theae</name>
    <dbReference type="NCBI Taxonomy" id="2171751"/>
    <lineage>
        <taxon>Bacteria</taxon>
        <taxon>Bacillati</taxon>
        <taxon>Bacillota</taxon>
        <taxon>Bacilli</taxon>
        <taxon>Bacillales</taxon>
        <taxon>Bacillaceae</taxon>
        <taxon>Pueribacillus</taxon>
    </lineage>
</organism>
<evidence type="ECO:0000256" key="6">
    <source>
        <dbReference type="ARBA" id="ARBA00023136"/>
    </source>
</evidence>
<dbReference type="PANTHER" id="PTHR30487:SF0">
    <property type="entry name" value="PREPILIN LEADER PEPTIDASE_N-METHYLTRANSFERASE-RELATED"/>
    <property type="match status" value="1"/>
</dbReference>
<dbReference type="GO" id="GO:0006465">
    <property type="term" value="P:signal peptide processing"/>
    <property type="evidence" value="ECO:0007669"/>
    <property type="project" value="TreeGrafter"/>
</dbReference>
<feature type="transmembrane region" description="Helical" evidence="7">
    <location>
        <begin position="97"/>
        <end position="117"/>
    </location>
</feature>